<evidence type="ECO:0000313" key="3">
    <source>
        <dbReference type="Proteomes" id="UP000051586"/>
    </source>
</evidence>
<dbReference type="PANTHER" id="PTHR34215:SF1">
    <property type="entry name" value="YLXR DOMAIN-CONTAINING PROTEIN"/>
    <property type="match status" value="1"/>
</dbReference>
<sequence length="100" mass="11855">MKKRKIPMRKDVLSQEMFPKRQLIRIVRDQQHQVTLDPTGKKSGRGAYVRIDVAAVKEAYQQRTLDQVFEIPLSDQFYEELIAYVDHLQARQELIKNEKL</sequence>
<dbReference type="Gene3D" id="3.30.1230.10">
    <property type="entry name" value="YlxR-like"/>
    <property type="match status" value="1"/>
</dbReference>
<dbReference type="EMBL" id="AYZI01000005">
    <property type="protein sequence ID" value="KRM91396.1"/>
    <property type="molecule type" value="Genomic_DNA"/>
</dbReference>
<comment type="caution">
    <text evidence="2">The sequence shown here is derived from an EMBL/GenBank/DDBJ whole genome shotgun (WGS) entry which is preliminary data.</text>
</comment>
<dbReference type="PATRIC" id="fig|1423745.4.peg.968"/>
<dbReference type="STRING" id="1423745.GCA_001311215_00352"/>
<dbReference type="InterPro" id="IPR007393">
    <property type="entry name" value="YlxR_dom"/>
</dbReference>
<dbReference type="InterPro" id="IPR037465">
    <property type="entry name" value="YlxR"/>
</dbReference>
<dbReference type="InterPro" id="IPR035931">
    <property type="entry name" value="YlxR-like_sf"/>
</dbReference>
<dbReference type="Proteomes" id="UP000051586">
    <property type="component" value="Unassembled WGS sequence"/>
</dbReference>
<dbReference type="AlphaFoldDB" id="A0A0R2CN78"/>
<evidence type="ECO:0000313" key="2">
    <source>
        <dbReference type="EMBL" id="KRM91396.1"/>
    </source>
</evidence>
<reference evidence="2 3" key="1">
    <citation type="journal article" date="2015" name="Genome Announc.">
        <title>Expanding the biotechnology potential of lactobacilli through comparative genomics of 213 strains and associated genera.</title>
        <authorList>
            <person name="Sun Z."/>
            <person name="Harris H.M."/>
            <person name="McCann A."/>
            <person name="Guo C."/>
            <person name="Argimon S."/>
            <person name="Zhang W."/>
            <person name="Yang X."/>
            <person name="Jeffery I.B."/>
            <person name="Cooney J.C."/>
            <person name="Kagawa T.F."/>
            <person name="Liu W."/>
            <person name="Song Y."/>
            <person name="Salvetti E."/>
            <person name="Wrobel A."/>
            <person name="Rasinkangas P."/>
            <person name="Parkhill J."/>
            <person name="Rea M.C."/>
            <person name="O'Sullivan O."/>
            <person name="Ritari J."/>
            <person name="Douillard F.P."/>
            <person name="Paul Ross R."/>
            <person name="Yang R."/>
            <person name="Briner A.E."/>
            <person name="Felis G.E."/>
            <person name="de Vos W.M."/>
            <person name="Barrangou R."/>
            <person name="Klaenhammer T.R."/>
            <person name="Caufield P.W."/>
            <person name="Cui Y."/>
            <person name="Zhang H."/>
            <person name="O'Toole P.W."/>
        </authorList>
    </citation>
    <scope>NUCLEOTIDE SEQUENCE [LARGE SCALE GENOMIC DNA]</scope>
    <source>
        <strain evidence="2 3">DSM 22689</strain>
    </source>
</reference>
<dbReference type="CDD" id="cd00279">
    <property type="entry name" value="YlxR"/>
    <property type="match status" value="1"/>
</dbReference>
<dbReference type="PANTHER" id="PTHR34215">
    <property type="entry name" value="BLL0784 PROTEIN"/>
    <property type="match status" value="1"/>
</dbReference>
<organism evidence="2 3">
    <name type="scientific">Fructilactobacillus florum DSM 22689 = JCM 16035</name>
    <dbReference type="NCBI Taxonomy" id="1423745"/>
    <lineage>
        <taxon>Bacteria</taxon>
        <taxon>Bacillati</taxon>
        <taxon>Bacillota</taxon>
        <taxon>Bacilli</taxon>
        <taxon>Lactobacillales</taxon>
        <taxon>Lactobacillaceae</taxon>
        <taxon>Fructilactobacillus</taxon>
    </lineage>
</organism>
<protein>
    <recommendedName>
        <fullName evidence="1">YlxR domain-containing protein</fullName>
    </recommendedName>
</protein>
<gene>
    <name evidence="2" type="ORF">FC87_GL000907</name>
</gene>
<name>A0A0R2CN78_9LACO</name>
<evidence type="ECO:0000259" key="1">
    <source>
        <dbReference type="Pfam" id="PF04296"/>
    </source>
</evidence>
<dbReference type="SUPFAM" id="SSF64376">
    <property type="entry name" value="YlxR-like"/>
    <property type="match status" value="1"/>
</dbReference>
<feature type="domain" description="YlxR" evidence="1">
    <location>
        <begin position="9"/>
        <end position="82"/>
    </location>
</feature>
<dbReference type="RefSeq" id="WP_035421377.1">
    <property type="nucleotide sequence ID" value="NZ_AYZI01000005.1"/>
</dbReference>
<dbReference type="NCBIfam" id="NF047356">
    <property type="entry name" value="RNA_bind_RnpM"/>
    <property type="match status" value="1"/>
</dbReference>
<proteinExistence type="predicted"/>
<accession>A0A0R2CN78</accession>
<dbReference type="Pfam" id="PF04296">
    <property type="entry name" value="YlxR"/>
    <property type="match status" value="1"/>
</dbReference>